<reference evidence="1" key="1">
    <citation type="journal article" date="2015" name="Nature">
        <title>Complex archaea that bridge the gap between prokaryotes and eukaryotes.</title>
        <authorList>
            <person name="Spang A."/>
            <person name="Saw J.H."/>
            <person name="Jorgensen S.L."/>
            <person name="Zaremba-Niedzwiedzka K."/>
            <person name="Martijn J."/>
            <person name="Lind A.E."/>
            <person name="van Eijk R."/>
            <person name="Schleper C."/>
            <person name="Guy L."/>
            <person name="Ettema T.J."/>
        </authorList>
    </citation>
    <scope>NUCLEOTIDE SEQUENCE</scope>
</reference>
<feature type="non-terminal residue" evidence="1">
    <location>
        <position position="134"/>
    </location>
</feature>
<dbReference type="AlphaFoldDB" id="A0A0F9B1X2"/>
<evidence type="ECO:0000313" key="1">
    <source>
        <dbReference type="EMBL" id="KKL15934.1"/>
    </source>
</evidence>
<protein>
    <submittedName>
        <fullName evidence="1">Uncharacterized protein</fullName>
    </submittedName>
</protein>
<accession>A0A0F9B1X2</accession>
<dbReference type="EMBL" id="LAZR01039866">
    <property type="protein sequence ID" value="KKL15934.1"/>
    <property type="molecule type" value="Genomic_DNA"/>
</dbReference>
<comment type="caution">
    <text evidence="1">The sequence shown here is derived from an EMBL/GenBank/DDBJ whole genome shotgun (WGS) entry which is preliminary data.</text>
</comment>
<name>A0A0F9B1X2_9ZZZZ</name>
<organism evidence="1">
    <name type="scientific">marine sediment metagenome</name>
    <dbReference type="NCBI Taxonomy" id="412755"/>
    <lineage>
        <taxon>unclassified sequences</taxon>
        <taxon>metagenomes</taxon>
        <taxon>ecological metagenomes</taxon>
    </lineage>
</organism>
<gene>
    <name evidence="1" type="ORF">LCGC14_2500620</name>
</gene>
<sequence>MRINVDPIKLQQAVKAGFERVKVYRGQRAMFIKEFCGQYFKETKGLTGDTPINLLFTTIRAYIPNLVMKTGINKVTTEIMSHKFTAELLGYGLDSLHKDIKLKDKLRAWIVDAIFGIGIMETALGISDNLISLG</sequence>
<proteinExistence type="predicted"/>